<evidence type="ECO:0000313" key="2">
    <source>
        <dbReference type="EMBL" id="SPC96556.1"/>
    </source>
</evidence>
<dbReference type="GO" id="GO:0016197">
    <property type="term" value="P:endosomal transport"/>
    <property type="evidence" value="ECO:0007669"/>
    <property type="project" value="TreeGrafter"/>
</dbReference>
<reference evidence="2" key="1">
    <citation type="submission" date="2018-02" db="EMBL/GenBank/DDBJ databases">
        <authorList>
            <person name="Cohen D.B."/>
            <person name="Kent A.D."/>
        </authorList>
    </citation>
    <scope>NUCLEOTIDE SEQUENCE</scope>
</reference>
<dbReference type="InterPro" id="IPR039272">
    <property type="entry name" value="CLEC16A/TT9"/>
</dbReference>
<organism evidence="2">
    <name type="scientific">Fagus sylvatica</name>
    <name type="common">Beechnut</name>
    <dbReference type="NCBI Taxonomy" id="28930"/>
    <lineage>
        <taxon>Eukaryota</taxon>
        <taxon>Viridiplantae</taxon>
        <taxon>Streptophyta</taxon>
        <taxon>Embryophyta</taxon>
        <taxon>Tracheophyta</taxon>
        <taxon>Spermatophyta</taxon>
        <taxon>Magnoliopsida</taxon>
        <taxon>eudicotyledons</taxon>
        <taxon>Gunneridae</taxon>
        <taxon>Pentapetalae</taxon>
        <taxon>rosids</taxon>
        <taxon>fabids</taxon>
        <taxon>Fagales</taxon>
        <taxon>Fagaceae</taxon>
        <taxon>Fagus</taxon>
    </lineage>
</organism>
<dbReference type="GO" id="GO:0005770">
    <property type="term" value="C:late endosome"/>
    <property type="evidence" value="ECO:0007669"/>
    <property type="project" value="TreeGrafter"/>
</dbReference>
<dbReference type="GO" id="GO:0005794">
    <property type="term" value="C:Golgi apparatus"/>
    <property type="evidence" value="ECO:0007669"/>
    <property type="project" value="TreeGrafter"/>
</dbReference>
<dbReference type="EMBL" id="OIVN01001679">
    <property type="protein sequence ID" value="SPC96556.1"/>
    <property type="molecule type" value="Genomic_DNA"/>
</dbReference>
<dbReference type="AlphaFoldDB" id="A0A2N9G1A7"/>
<dbReference type="GO" id="GO:0007034">
    <property type="term" value="P:vacuolar transport"/>
    <property type="evidence" value="ECO:0007669"/>
    <property type="project" value="TreeGrafter"/>
</dbReference>
<dbReference type="PANTHER" id="PTHR21481:SF0">
    <property type="entry name" value="PROTEIN CLEC16A"/>
    <property type="match status" value="1"/>
</dbReference>
<gene>
    <name evidence="2" type="ORF">FSB_LOCUS24438</name>
</gene>
<sequence length="501" mass="55601">MSSSIPSHKLTPAGHKETPRSTPLVIVEPDTPKIVKGPTVATSKSSHSQDLDRSVVKHYSTAQDPSAPPLGISLPALEESSQLKDPFFALELAVCQQHTDGDTTTVSAWQRMVEAVKDFILHLQLKAVIFKGDLLEKSVLNMPTGPTADSGRSHASDISSASFGSDVSLGSGIPCRIAFSNAGIRDIYLWQGEQPDQWQGEQPENCFSQRNIPSAVNEELLLLLLHWPACVLGQCTVIVPTSEDNDAGLMRSENVRTDVNCCSCYIAMGRFLVFSHSPLCRLSRIWCVGFSAQLLARVDSHGWQSYLGRIICISLLVRANLYSLVGSSYDMPKIDKDHPSWLHLRIREFDPRFNTSKAISNHLKMSNHVADGRWTIGFPNAKACEAARLLILEETCKQRSFVESLLTPLLQDDYIGNISDIPDDFIHQYSRHQDDEEVRRDVEREVFWEPPPSDWVKVNVDTAWVSGKACYAAVTRNSRGRGSADSSNPFEGELHSRQACD</sequence>
<feature type="region of interest" description="Disordered" evidence="1">
    <location>
        <begin position="1"/>
        <end position="51"/>
    </location>
</feature>
<dbReference type="PANTHER" id="PTHR21481">
    <property type="entry name" value="PROTEIN CLEC16A"/>
    <property type="match status" value="1"/>
</dbReference>
<protein>
    <submittedName>
        <fullName evidence="2">Uncharacterized protein</fullName>
    </submittedName>
</protein>
<feature type="compositionally biased region" description="Basic and acidic residues" evidence="1">
    <location>
        <begin position="492"/>
        <end position="501"/>
    </location>
</feature>
<name>A0A2N9G1A7_FAGSY</name>
<dbReference type="GO" id="GO:1901096">
    <property type="term" value="P:regulation of autophagosome maturation"/>
    <property type="evidence" value="ECO:0007669"/>
    <property type="project" value="TreeGrafter"/>
</dbReference>
<feature type="region of interest" description="Disordered" evidence="1">
    <location>
        <begin position="478"/>
        <end position="501"/>
    </location>
</feature>
<evidence type="ECO:0000256" key="1">
    <source>
        <dbReference type="SAM" id="MobiDB-lite"/>
    </source>
</evidence>
<accession>A0A2N9G1A7</accession>
<proteinExistence type="predicted"/>